<gene>
    <name evidence="1" type="ORF">EPI10_017052</name>
</gene>
<name>A0A5B6VR05_9ROSI</name>
<evidence type="ECO:0000313" key="2">
    <source>
        <dbReference type="Proteomes" id="UP000325315"/>
    </source>
</evidence>
<accession>A0A5B6VR05</accession>
<evidence type="ECO:0000313" key="1">
    <source>
        <dbReference type="EMBL" id="KAA3471428.1"/>
    </source>
</evidence>
<protein>
    <submittedName>
        <fullName evidence="1">Uncharacterized protein</fullName>
    </submittedName>
</protein>
<proteinExistence type="predicted"/>
<dbReference type="Proteomes" id="UP000325315">
    <property type="component" value="Unassembled WGS sequence"/>
</dbReference>
<keyword evidence="2" id="KW-1185">Reference proteome</keyword>
<reference evidence="2" key="1">
    <citation type="journal article" date="2019" name="Plant Biotechnol. J.">
        <title>Genome sequencing of the Australian wild diploid species Gossypium australe highlights disease resistance and delayed gland morphogenesis.</title>
        <authorList>
            <person name="Cai Y."/>
            <person name="Cai X."/>
            <person name="Wang Q."/>
            <person name="Wang P."/>
            <person name="Zhang Y."/>
            <person name="Cai C."/>
            <person name="Xu Y."/>
            <person name="Wang K."/>
            <person name="Zhou Z."/>
            <person name="Wang C."/>
            <person name="Geng S."/>
            <person name="Li B."/>
            <person name="Dong Q."/>
            <person name="Hou Y."/>
            <person name="Wang H."/>
            <person name="Ai P."/>
            <person name="Liu Z."/>
            <person name="Yi F."/>
            <person name="Sun M."/>
            <person name="An G."/>
            <person name="Cheng J."/>
            <person name="Zhang Y."/>
            <person name="Shi Q."/>
            <person name="Xie Y."/>
            <person name="Shi X."/>
            <person name="Chang Y."/>
            <person name="Huang F."/>
            <person name="Chen Y."/>
            <person name="Hong S."/>
            <person name="Mi L."/>
            <person name="Sun Q."/>
            <person name="Zhang L."/>
            <person name="Zhou B."/>
            <person name="Peng R."/>
            <person name="Zhang X."/>
            <person name="Liu F."/>
        </authorList>
    </citation>
    <scope>NUCLEOTIDE SEQUENCE [LARGE SCALE GENOMIC DNA]</scope>
    <source>
        <strain evidence="2">cv. PA1801</strain>
    </source>
</reference>
<sequence>MSNIDYSISKSNGIKKSFPIFKVEIEAIDKNLGIRLESFYWIHLPQNLSLFALKLKLTTTKRFSKANKESLMLSLVGDGKHVSLELNSNLDNVYTYEDAFKKANTNLLMM</sequence>
<organism evidence="1 2">
    <name type="scientific">Gossypium australe</name>
    <dbReference type="NCBI Taxonomy" id="47621"/>
    <lineage>
        <taxon>Eukaryota</taxon>
        <taxon>Viridiplantae</taxon>
        <taxon>Streptophyta</taxon>
        <taxon>Embryophyta</taxon>
        <taxon>Tracheophyta</taxon>
        <taxon>Spermatophyta</taxon>
        <taxon>Magnoliopsida</taxon>
        <taxon>eudicotyledons</taxon>
        <taxon>Gunneridae</taxon>
        <taxon>Pentapetalae</taxon>
        <taxon>rosids</taxon>
        <taxon>malvids</taxon>
        <taxon>Malvales</taxon>
        <taxon>Malvaceae</taxon>
        <taxon>Malvoideae</taxon>
        <taxon>Gossypium</taxon>
    </lineage>
</organism>
<dbReference type="AlphaFoldDB" id="A0A5B6VR05"/>
<comment type="caution">
    <text evidence="1">The sequence shown here is derived from an EMBL/GenBank/DDBJ whole genome shotgun (WGS) entry which is preliminary data.</text>
</comment>
<dbReference type="EMBL" id="SMMG02000006">
    <property type="protein sequence ID" value="KAA3471428.1"/>
    <property type="molecule type" value="Genomic_DNA"/>
</dbReference>